<protein>
    <submittedName>
        <fullName evidence="1">Uncharacterized protein</fullName>
    </submittedName>
</protein>
<gene>
    <name evidence="1" type="ORF">ABT39_MTgene181</name>
</gene>
<dbReference type="EMBL" id="LKAM01000001">
    <property type="protein sequence ID" value="KUM50338.1"/>
    <property type="molecule type" value="Genomic_DNA"/>
</dbReference>
<name>A0A101M3L6_PICGL</name>
<geneLocation type="mitochondrion" evidence="1"/>
<proteinExistence type="predicted"/>
<organism evidence="1">
    <name type="scientific">Picea glauca</name>
    <name type="common">White spruce</name>
    <name type="synonym">Pinus glauca</name>
    <dbReference type="NCBI Taxonomy" id="3330"/>
    <lineage>
        <taxon>Eukaryota</taxon>
        <taxon>Viridiplantae</taxon>
        <taxon>Streptophyta</taxon>
        <taxon>Embryophyta</taxon>
        <taxon>Tracheophyta</taxon>
        <taxon>Spermatophyta</taxon>
        <taxon>Pinopsida</taxon>
        <taxon>Pinidae</taxon>
        <taxon>Conifers I</taxon>
        <taxon>Pinales</taxon>
        <taxon>Pinaceae</taxon>
        <taxon>Picea</taxon>
    </lineage>
</organism>
<sequence>MTASTRLFVGEGVKVFIPWITMGSRTIYSPHPVSRYTVSRGQVGSC</sequence>
<accession>A0A101M3L6</accession>
<reference evidence="1" key="1">
    <citation type="journal article" date="2015" name="Genome Biol. Evol.">
        <title>Organellar Genomes of White Spruce (Picea glauca): Assembly and Annotation.</title>
        <authorList>
            <person name="Jackman S.D."/>
            <person name="Warren R.L."/>
            <person name="Gibb E.A."/>
            <person name="Vandervalk B.P."/>
            <person name="Mohamadi H."/>
            <person name="Chu J."/>
            <person name="Raymond A."/>
            <person name="Pleasance S."/>
            <person name="Coope R."/>
            <person name="Wildung M.R."/>
            <person name="Ritland C.E."/>
            <person name="Bousquet J."/>
            <person name="Jones S.J."/>
            <person name="Bohlmann J."/>
            <person name="Birol I."/>
        </authorList>
    </citation>
    <scope>NUCLEOTIDE SEQUENCE [LARGE SCALE GENOMIC DNA]</scope>
    <source>
        <tissue evidence="1">Flushing bud</tissue>
    </source>
</reference>
<evidence type="ECO:0000313" key="1">
    <source>
        <dbReference type="EMBL" id="KUM50338.1"/>
    </source>
</evidence>
<dbReference type="AlphaFoldDB" id="A0A101M3L6"/>
<keyword evidence="1" id="KW-0496">Mitochondrion</keyword>
<comment type="caution">
    <text evidence="1">The sequence shown here is derived from an EMBL/GenBank/DDBJ whole genome shotgun (WGS) entry which is preliminary data.</text>
</comment>